<feature type="compositionally biased region" description="Polar residues" evidence="11">
    <location>
        <begin position="359"/>
        <end position="389"/>
    </location>
</feature>
<dbReference type="GO" id="GO:0005737">
    <property type="term" value="C:cytoplasm"/>
    <property type="evidence" value="ECO:0007669"/>
    <property type="project" value="UniProtKB-SubCell"/>
</dbReference>
<dbReference type="InterPro" id="IPR001245">
    <property type="entry name" value="Ser-Thr/Tyr_kinase_cat_dom"/>
</dbReference>
<keyword evidence="5" id="KW-0808">Transferase</keyword>
<evidence type="ECO:0000256" key="3">
    <source>
        <dbReference type="ARBA" id="ARBA00022527"/>
    </source>
</evidence>
<evidence type="ECO:0000256" key="8">
    <source>
        <dbReference type="ARBA" id="ARBA00022840"/>
    </source>
</evidence>
<evidence type="ECO:0000256" key="2">
    <source>
        <dbReference type="ARBA" id="ARBA00022490"/>
    </source>
</evidence>
<dbReference type="PRINTS" id="PR00109">
    <property type="entry name" value="TYRKINASE"/>
</dbReference>
<dbReference type="SUPFAM" id="SSF54277">
    <property type="entry name" value="CAD &amp; PB1 domains"/>
    <property type="match status" value="1"/>
</dbReference>
<dbReference type="InterPro" id="IPR008271">
    <property type="entry name" value="Ser/Thr_kinase_AS"/>
</dbReference>
<dbReference type="CDD" id="cd06410">
    <property type="entry name" value="PB1_UP2"/>
    <property type="match status" value="1"/>
</dbReference>
<dbReference type="FunFam" id="1.10.510.10:FF:000142">
    <property type="entry name" value="Octicosapeptide/phox/Bem1p domain kinase superfamily protein"/>
    <property type="match status" value="1"/>
</dbReference>
<evidence type="ECO:0000313" key="14">
    <source>
        <dbReference type="Proteomes" id="UP000306102"/>
    </source>
</evidence>
<dbReference type="Gene3D" id="3.30.200.20">
    <property type="entry name" value="Phosphorylase Kinase, domain 1"/>
    <property type="match status" value="1"/>
</dbReference>
<dbReference type="GO" id="GO:0010928">
    <property type="term" value="P:regulation of auxin mediated signaling pathway"/>
    <property type="evidence" value="ECO:0007669"/>
    <property type="project" value="UniProtKB-ARBA"/>
</dbReference>
<comment type="caution">
    <text evidence="13">The sequence shown here is derived from an EMBL/GenBank/DDBJ whole genome shotgun (WGS) entry which is preliminary data.</text>
</comment>
<dbReference type="FunFam" id="3.10.20.90:FF:000058">
    <property type="entry name" value="Octicosapeptide/phox/Bem1p domain kinase superfamily protein"/>
    <property type="match status" value="1"/>
</dbReference>
<dbReference type="GO" id="GO:0009734">
    <property type="term" value="P:auxin-activated signaling pathway"/>
    <property type="evidence" value="ECO:0007669"/>
    <property type="project" value="UniProtKB-KW"/>
</dbReference>
<dbReference type="Gene3D" id="3.10.20.90">
    <property type="entry name" value="Phosphatidylinositol 3-kinase Catalytic Subunit, Chain A, domain 1"/>
    <property type="match status" value="1"/>
</dbReference>
<evidence type="ECO:0000259" key="12">
    <source>
        <dbReference type="PROSITE" id="PS50011"/>
    </source>
</evidence>
<keyword evidence="2" id="KW-0963">Cytoplasm</keyword>
<evidence type="ECO:0000256" key="1">
    <source>
        <dbReference type="ARBA" id="ARBA00004496"/>
    </source>
</evidence>
<dbReference type="Proteomes" id="UP000306102">
    <property type="component" value="Unassembled WGS sequence"/>
</dbReference>
<sequence>MTSEVPGTSGRQFKNDLAKVVPIDELYAGHGLHNISVQTGEEFSAEFLRDRATPRRVPLMTDMDQRQPKRVGFNFVQNNQMVYEDLTGLLGIRRRDSESGTYDSDISSGKEYAAGEEQKGYSNMGSRYYRDYSAGGQQLAELSDEVNFNPGPSFHASESPHSYQPFGNGSGVSDGSFPGKIKFLCSFGGRILPRPSDGKLRYVGGETRIISIRKNLTYSELVRKTSAICIQPHSIKYQLPGEDLDALISVSSDEDLHHMLEEYHDLERGSQRLRIFLVSSGETDSPCSFESRTVQQSDPDYQYLVAVNGMLDPSPRRSSSGHSLSSQASQWGSTFDNSPTFQRDSPTSFHPLEVREGGSSPNLTMMLSNPTSQFFNTPQNANKSYSQSPPLSPVPGQHRDPKNARMQMYEDHAFADGHNSPRVMDQPAYDNSYNFDAPSHYCNQLHEPRQVMHYHHHNKRLIEPNQAHEMRFHNRSPSDDFVYSALYSQNDMDFGRPIVNEMGLQSEKFLSSPEDTRGPFHGSDISVGSLNKMSHVKSESQLHCEERSNYSLEQENVSWYPLDFKMEKSPSLTLSTSSRECQMQQQEISGEKCESSKYENMPTFKPGDYNKEYTEWGQDMLMRMGKKVAPLSQEAKFYDEKGNPVSNAIDMEHNLINFYENSIPRLEQQELKVPEGTNSAYLATAQEDFASTMRKGPNDYNFNPSAPEFLNKDVVTGTIRTVKVSDGSSGGPGQQLVVVQGMNGQEPILANPVYLTAFAQGVSHSSLNLYKNDPPVTGVSTQNPGTNAALGREISHLGEGPVKHRSNSVGQVGSQGHISEGSKLGDAVIIRSKHSDIHSQNNVSESAVIVEDVTDSIPSDVPSSSKIVPYVEYEPNDEIHSPRGTETDSVAPESDFEDVEGDGKDKDESISDAAIAEMEAGIYGLQIIKNADLEELHELGSGTFGTVYHGKWRGTDVAIKRIKRSCFAGRSSEQAWIKDFWREAQILSKLHHPNVLAFYGVVPDGPGGTLATVTEYMANGSLRHVLLKKDRKVLDRRKKLMIAMDAAFGMEYLHLKNIVHFDLKCDNLLVNLGDPQRPICKVGDFGLSRIKRNTLVSGGVRGTLPWMAPELLNGSSSRVSEKVDVFSFGIAMWEILTGEEPYADMHCGAIIGGIVSNTLRPSIPDHCNAEWRKLMEDCWSPDPTVRPSFTEITNRLRVMSMALQPKRHNPAKR</sequence>
<feature type="region of interest" description="Disordered" evidence="11">
    <location>
        <begin position="310"/>
        <end position="402"/>
    </location>
</feature>
<dbReference type="EMBL" id="SDRB02013772">
    <property type="protein sequence ID" value="THF94199.1"/>
    <property type="molecule type" value="Genomic_DNA"/>
</dbReference>
<keyword evidence="6 10" id="KW-0547">Nucleotide-binding</keyword>
<feature type="region of interest" description="Disordered" evidence="11">
    <location>
        <begin position="876"/>
        <end position="907"/>
    </location>
</feature>
<dbReference type="GO" id="GO:0005524">
    <property type="term" value="F:ATP binding"/>
    <property type="evidence" value="ECO:0007669"/>
    <property type="project" value="UniProtKB-UniRule"/>
</dbReference>
<keyword evidence="7" id="KW-0418">Kinase</keyword>
<proteinExistence type="predicted"/>
<feature type="binding site" evidence="10">
    <location>
        <position position="960"/>
    </location>
    <ligand>
        <name>ATP</name>
        <dbReference type="ChEBI" id="CHEBI:30616"/>
    </ligand>
</feature>
<evidence type="ECO:0000256" key="6">
    <source>
        <dbReference type="ARBA" id="ARBA00022741"/>
    </source>
</evidence>
<keyword evidence="8 10" id="KW-0067">ATP-binding</keyword>
<feature type="compositionally biased region" description="Basic and acidic residues" evidence="11">
    <location>
        <begin position="877"/>
        <end position="886"/>
    </location>
</feature>
<evidence type="ECO:0000313" key="13">
    <source>
        <dbReference type="EMBL" id="THF94199.1"/>
    </source>
</evidence>
<keyword evidence="9" id="KW-0927">Auxin signaling pathway</keyword>
<dbReference type="SUPFAM" id="SSF56112">
    <property type="entry name" value="Protein kinase-like (PK-like)"/>
    <property type="match status" value="1"/>
</dbReference>
<dbReference type="PROSITE" id="PS00107">
    <property type="entry name" value="PROTEIN_KINASE_ATP"/>
    <property type="match status" value="1"/>
</dbReference>
<dbReference type="Pfam" id="PF07714">
    <property type="entry name" value="PK_Tyr_Ser-Thr"/>
    <property type="match status" value="1"/>
</dbReference>
<evidence type="ECO:0000256" key="5">
    <source>
        <dbReference type="ARBA" id="ARBA00022679"/>
    </source>
</evidence>
<evidence type="ECO:0000256" key="9">
    <source>
        <dbReference type="ARBA" id="ARBA00023294"/>
    </source>
</evidence>
<dbReference type="STRING" id="542762.A0A4S4CWE4"/>
<gene>
    <name evidence="13" type="ORF">TEA_025673</name>
</gene>
<dbReference type="AlphaFoldDB" id="A0A4S4CWE4"/>
<keyword evidence="4" id="KW-0597">Phosphoprotein</keyword>
<dbReference type="GO" id="GO:0004674">
    <property type="term" value="F:protein serine/threonine kinase activity"/>
    <property type="evidence" value="ECO:0007669"/>
    <property type="project" value="UniProtKB-KW"/>
</dbReference>
<dbReference type="InterPro" id="IPR011009">
    <property type="entry name" value="Kinase-like_dom_sf"/>
</dbReference>
<dbReference type="InterPro" id="IPR017441">
    <property type="entry name" value="Protein_kinase_ATP_BS"/>
</dbReference>
<evidence type="ECO:0000256" key="10">
    <source>
        <dbReference type="PROSITE-ProRule" id="PRU10141"/>
    </source>
</evidence>
<dbReference type="InterPro" id="IPR050167">
    <property type="entry name" value="Ser_Thr_protein_kinase"/>
</dbReference>
<dbReference type="PANTHER" id="PTHR23257:SF963">
    <property type="entry name" value="AT08303P"/>
    <property type="match status" value="1"/>
</dbReference>
<dbReference type="InterPro" id="IPR000270">
    <property type="entry name" value="PB1_dom"/>
</dbReference>
<dbReference type="FunFam" id="3.30.200.20:FF:000081">
    <property type="entry name" value="Octicosapeptide/phox/Bem1p domain kinase superfamily protein"/>
    <property type="match status" value="1"/>
</dbReference>
<keyword evidence="14" id="KW-1185">Reference proteome</keyword>
<feature type="domain" description="Protein kinase" evidence="12">
    <location>
        <begin position="933"/>
        <end position="1198"/>
    </location>
</feature>
<dbReference type="PROSITE" id="PS00108">
    <property type="entry name" value="PROTEIN_KINASE_ST"/>
    <property type="match status" value="1"/>
</dbReference>
<evidence type="ECO:0000256" key="7">
    <source>
        <dbReference type="ARBA" id="ARBA00022777"/>
    </source>
</evidence>
<dbReference type="PROSITE" id="PS50011">
    <property type="entry name" value="PROTEIN_KINASE_DOM"/>
    <property type="match status" value="1"/>
</dbReference>
<dbReference type="SMART" id="SM00220">
    <property type="entry name" value="S_TKc"/>
    <property type="match status" value="1"/>
</dbReference>
<dbReference type="SMART" id="SM00666">
    <property type="entry name" value="PB1"/>
    <property type="match status" value="1"/>
</dbReference>
<dbReference type="PANTHER" id="PTHR23257">
    <property type="entry name" value="SERINE-THREONINE PROTEIN KINASE"/>
    <property type="match status" value="1"/>
</dbReference>
<organism evidence="13 14">
    <name type="scientific">Camellia sinensis var. sinensis</name>
    <name type="common">China tea</name>
    <dbReference type="NCBI Taxonomy" id="542762"/>
    <lineage>
        <taxon>Eukaryota</taxon>
        <taxon>Viridiplantae</taxon>
        <taxon>Streptophyta</taxon>
        <taxon>Embryophyta</taxon>
        <taxon>Tracheophyta</taxon>
        <taxon>Spermatophyta</taxon>
        <taxon>Magnoliopsida</taxon>
        <taxon>eudicotyledons</taxon>
        <taxon>Gunneridae</taxon>
        <taxon>Pentapetalae</taxon>
        <taxon>asterids</taxon>
        <taxon>Ericales</taxon>
        <taxon>Theaceae</taxon>
        <taxon>Camellia</taxon>
    </lineage>
</organism>
<dbReference type="InterPro" id="IPR000719">
    <property type="entry name" value="Prot_kinase_dom"/>
</dbReference>
<name>A0A4S4CWE4_CAMSN</name>
<feature type="compositionally biased region" description="Low complexity" evidence="11">
    <location>
        <begin position="316"/>
        <end position="330"/>
    </location>
</feature>
<accession>A0A4S4CWE4</accession>
<comment type="subcellular location">
    <subcellularLocation>
        <location evidence="1">Cytoplasm</location>
    </subcellularLocation>
</comment>
<feature type="compositionally biased region" description="Polar residues" evidence="11">
    <location>
        <begin position="331"/>
        <end position="348"/>
    </location>
</feature>
<dbReference type="Pfam" id="PF00564">
    <property type="entry name" value="PB1"/>
    <property type="match status" value="1"/>
</dbReference>
<evidence type="ECO:0000256" key="11">
    <source>
        <dbReference type="SAM" id="MobiDB-lite"/>
    </source>
</evidence>
<dbReference type="Gene3D" id="1.10.510.10">
    <property type="entry name" value="Transferase(Phosphotransferase) domain 1"/>
    <property type="match status" value="1"/>
</dbReference>
<protein>
    <recommendedName>
        <fullName evidence="12">Protein kinase domain-containing protein</fullName>
    </recommendedName>
</protein>
<keyword evidence="3" id="KW-0723">Serine/threonine-protein kinase</keyword>
<evidence type="ECO:0000256" key="4">
    <source>
        <dbReference type="ARBA" id="ARBA00022553"/>
    </source>
</evidence>
<reference evidence="13 14" key="1">
    <citation type="journal article" date="2018" name="Proc. Natl. Acad. Sci. U.S.A.">
        <title>Draft genome sequence of Camellia sinensis var. sinensis provides insights into the evolution of the tea genome and tea quality.</title>
        <authorList>
            <person name="Wei C."/>
            <person name="Yang H."/>
            <person name="Wang S."/>
            <person name="Zhao J."/>
            <person name="Liu C."/>
            <person name="Gao L."/>
            <person name="Xia E."/>
            <person name="Lu Y."/>
            <person name="Tai Y."/>
            <person name="She G."/>
            <person name="Sun J."/>
            <person name="Cao H."/>
            <person name="Tong W."/>
            <person name="Gao Q."/>
            <person name="Li Y."/>
            <person name="Deng W."/>
            <person name="Jiang X."/>
            <person name="Wang W."/>
            <person name="Chen Q."/>
            <person name="Zhang S."/>
            <person name="Li H."/>
            <person name="Wu J."/>
            <person name="Wang P."/>
            <person name="Li P."/>
            <person name="Shi C."/>
            <person name="Zheng F."/>
            <person name="Jian J."/>
            <person name="Huang B."/>
            <person name="Shan D."/>
            <person name="Shi M."/>
            <person name="Fang C."/>
            <person name="Yue Y."/>
            <person name="Li F."/>
            <person name="Li D."/>
            <person name="Wei S."/>
            <person name="Han B."/>
            <person name="Jiang C."/>
            <person name="Yin Y."/>
            <person name="Xia T."/>
            <person name="Zhang Z."/>
            <person name="Bennetzen J.L."/>
            <person name="Zhao S."/>
            <person name="Wan X."/>
        </authorList>
    </citation>
    <scope>NUCLEOTIDE SEQUENCE [LARGE SCALE GENOMIC DNA]</scope>
    <source>
        <strain evidence="14">cv. Shuchazao</strain>
        <tissue evidence="13">Leaf</tissue>
    </source>
</reference>
<dbReference type="CDD" id="cd13999">
    <property type="entry name" value="STKc_MAP3K-like"/>
    <property type="match status" value="1"/>
</dbReference>